<keyword evidence="2" id="KW-1133">Transmembrane helix</keyword>
<evidence type="ECO:0000313" key="3">
    <source>
        <dbReference type="EMBL" id="KAG0316092.1"/>
    </source>
</evidence>
<protein>
    <submittedName>
        <fullName evidence="3">Uncharacterized protein</fullName>
    </submittedName>
</protein>
<sequence length="577" mass="60385">MATSVPAYTNVCIAPDNTGSAVWLVGVPSSNEGRLEAYSVNISNINTPNATLVATQTNTLYWSSQLQRACFSYPGNSVNANSPVLMQQFGSKSYFTNIYPNGTADFATNFASVGVVSPKLFSLSGAVGDLDWFTAVANVSSATTNSAWTGLRMNGTAAVNSDRDFIISQYPTAAPLISVGTYIATSNTPAQGYHIVFDTTGSGIMYTTLDTAAPILTATDRILSLASPQTIDMGGIKLTGNAIPITMAGVAYILDKASDGSTVLYSLNPSQGAKLQRVSIQSDVPPFSVNIAAAAVSSKIVIYGASNNGIATATFNAFDTVAGVWTGPGLVKAMTVTSPSGSSPSNGSDGSGGKKSSIGGIVGGVVGGLVVVALIAFLFIRHRRNNKKGSTSSAAAGAGSAGVETVAVPRPNIVYDGKHDNYPQAASPPMQQNYISGVPPQFQQQQQQQQQQQYNAHHSYIPQSFSMDPSKDAYIAASPHQLQPQQNPMIFQAQQQPMYSYAPPILTTVPQPHQPQIFQPQNDAASDPSYSHAIYTSSASGSTPHTPYTPANQVHTPSTATASSPQYMPSSNQGYVS</sequence>
<keyword evidence="4" id="KW-1185">Reference proteome</keyword>
<comment type="caution">
    <text evidence="3">The sequence shown here is derived from an EMBL/GenBank/DDBJ whole genome shotgun (WGS) entry which is preliminary data.</text>
</comment>
<dbReference type="AlphaFoldDB" id="A0A9P6UR87"/>
<feature type="transmembrane region" description="Helical" evidence="2">
    <location>
        <begin position="358"/>
        <end position="380"/>
    </location>
</feature>
<feature type="compositionally biased region" description="Polar residues" evidence="1">
    <location>
        <begin position="534"/>
        <end position="577"/>
    </location>
</feature>
<proteinExistence type="predicted"/>
<name>A0A9P6UR87_9FUNG</name>
<evidence type="ECO:0000256" key="1">
    <source>
        <dbReference type="SAM" id="MobiDB-lite"/>
    </source>
</evidence>
<reference evidence="3" key="1">
    <citation type="journal article" date="2020" name="Fungal Divers.">
        <title>Resolving the Mortierellaceae phylogeny through synthesis of multi-gene phylogenetics and phylogenomics.</title>
        <authorList>
            <person name="Vandepol N."/>
            <person name="Liber J."/>
            <person name="Desiro A."/>
            <person name="Na H."/>
            <person name="Kennedy M."/>
            <person name="Barry K."/>
            <person name="Grigoriev I.V."/>
            <person name="Miller A.N."/>
            <person name="O'Donnell K."/>
            <person name="Stajich J.E."/>
            <person name="Bonito G."/>
        </authorList>
    </citation>
    <scope>NUCLEOTIDE SEQUENCE</scope>
    <source>
        <strain evidence="3">REB-010B</strain>
    </source>
</reference>
<dbReference type="OrthoDB" id="2431312at2759"/>
<keyword evidence="2" id="KW-0812">Transmembrane</keyword>
<gene>
    <name evidence="3" type="ORF">BGZ99_007048</name>
</gene>
<keyword evidence="2" id="KW-0472">Membrane</keyword>
<dbReference type="Proteomes" id="UP000738325">
    <property type="component" value="Unassembled WGS sequence"/>
</dbReference>
<feature type="region of interest" description="Disordered" evidence="1">
    <location>
        <begin position="513"/>
        <end position="577"/>
    </location>
</feature>
<organism evidence="3 4">
    <name type="scientific">Dissophora globulifera</name>
    <dbReference type="NCBI Taxonomy" id="979702"/>
    <lineage>
        <taxon>Eukaryota</taxon>
        <taxon>Fungi</taxon>
        <taxon>Fungi incertae sedis</taxon>
        <taxon>Mucoromycota</taxon>
        <taxon>Mortierellomycotina</taxon>
        <taxon>Mortierellomycetes</taxon>
        <taxon>Mortierellales</taxon>
        <taxon>Mortierellaceae</taxon>
        <taxon>Dissophora</taxon>
    </lineage>
</organism>
<accession>A0A9P6UR87</accession>
<dbReference type="EMBL" id="JAAAIP010000497">
    <property type="protein sequence ID" value="KAG0316092.1"/>
    <property type="molecule type" value="Genomic_DNA"/>
</dbReference>
<evidence type="ECO:0000256" key="2">
    <source>
        <dbReference type="SAM" id="Phobius"/>
    </source>
</evidence>
<evidence type="ECO:0000313" key="4">
    <source>
        <dbReference type="Proteomes" id="UP000738325"/>
    </source>
</evidence>